<dbReference type="EMBL" id="JAVDTF010000001">
    <property type="protein sequence ID" value="MDR6783401.1"/>
    <property type="molecule type" value="Genomic_DNA"/>
</dbReference>
<evidence type="ECO:0000313" key="2">
    <source>
        <dbReference type="Proteomes" id="UP001246858"/>
    </source>
</evidence>
<proteinExistence type="predicted"/>
<dbReference type="Proteomes" id="UP001246858">
    <property type="component" value="Unassembled WGS sequence"/>
</dbReference>
<accession>A0ACC6KW02</accession>
<organism evidence="1 2">
    <name type="scientific">Pedobacter africanus</name>
    <dbReference type="NCBI Taxonomy" id="151894"/>
    <lineage>
        <taxon>Bacteria</taxon>
        <taxon>Pseudomonadati</taxon>
        <taxon>Bacteroidota</taxon>
        <taxon>Sphingobacteriia</taxon>
        <taxon>Sphingobacteriales</taxon>
        <taxon>Sphingobacteriaceae</taxon>
        <taxon>Pedobacter</taxon>
    </lineage>
</organism>
<protein>
    <submittedName>
        <fullName evidence="1">Uncharacterized protein</fullName>
    </submittedName>
</protein>
<name>A0ACC6KW02_9SPHI</name>
<sequence>MMKTLFGIMILVLLAGTSCKKETKLSDETIFLPTDLLFEDLKVSRFGHKIPTESFSSSIATFNVEHEGADWSGFAISGRNYRGFVKTAAEADSTRFSVYTPQPNAGGNFLVVRAKGDKAFISLSRPIEIDKILLANTTQVYQTIMYGPGNATVGNTFSPGTVVMTAARKDNLKVSIKGFLNGNQTGVVDFLLADRSSDALKRTITITDWMPVSLAALGKVDKIVFNLESTDKTAGVMNTPNYFCLDGIRFKENIN</sequence>
<comment type="caution">
    <text evidence="1">The sequence shown here is derived from an EMBL/GenBank/DDBJ whole genome shotgun (WGS) entry which is preliminary data.</text>
</comment>
<gene>
    <name evidence="1" type="ORF">J2X78_001953</name>
</gene>
<reference evidence="1" key="1">
    <citation type="submission" date="2023-07" db="EMBL/GenBank/DDBJ databases">
        <title>Sorghum-associated microbial communities from plants grown in Nebraska, USA.</title>
        <authorList>
            <person name="Schachtman D."/>
        </authorList>
    </citation>
    <scope>NUCLEOTIDE SEQUENCE</scope>
    <source>
        <strain evidence="1">2697</strain>
    </source>
</reference>
<evidence type="ECO:0000313" key="1">
    <source>
        <dbReference type="EMBL" id="MDR6783401.1"/>
    </source>
</evidence>
<keyword evidence="2" id="KW-1185">Reference proteome</keyword>